<evidence type="ECO:0000256" key="1">
    <source>
        <dbReference type="ARBA" id="ARBA00023125"/>
    </source>
</evidence>
<dbReference type="PANTHER" id="PTHR30055">
    <property type="entry name" value="HTH-TYPE TRANSCRIPTIONAL REGULATOR RUTR"/>
    <property type="match status" value="1"/>
</dbReference>
<dbReference type="Gene3D" id="1.10.10.60">
    <property type="entry name" value="Homeodomain-like"/>
    <property type="match status" value="2"/>
</dbReference>
<feature type="DNA-binding region" description="H-T-H motif" evidence="2">
    <location>
        <begin position="200"/>
        <end position="219"/>
    </location>
</feature>
<comment type="caution">
    <text evidence="4">The sequence shown here is derived from an EMBL/GenBank/DDBJ whole genome shotgun (WGS) entry which is preliminary data.</text>
</comment>
<dbReference type="InterPro" id="IPR050109">
    <property type="entry name" value="HTH-type_TetR-like_transc_reg"/>
</dbReference>
<feature type="domain" description="HTH tetR-type" evidence="3">
    <location>
        <begin position="177"/>
        <end position="237"/>
    </location>
</feature>
<evidence type="ECO:0000256" key="2">
    <source>
        <dbReference type="PROSITE-ProRule" id="PRU00335"/>
    </source>
</evidence>
<proteinExistence type="predicted"/>
<evidence type="ECO:0000313" key="4">
    <source>
        <dbReference type="EMBL" id="GAA4546438.1"/>
    </source>
</evidence>
<keyword evidence="5" id="KW-1185">Reference proteome</keyword>
<dbReference type="InterPro" id="IPR001647">
    <property type="entry name" value="HTH_TetR"/>
</dbReference>
<dbReference type="PROSITE" id="PS50977">
    <property type="entry name" value="HTH_TETR_2"/>
    <property type="match status" value="2"/>
</dbReference>
<reference evidence="5" key="1">
    <citation type="journal article" date="2019" name="Int. J. Syst. Evol. Microbiol.">
        <title>The Global Catalogue of Microorganisms (GCM) 10K type strain sequencing project: providing services to taxonomists for standard genome sequencing and annotation.</title>
        <authorList>
            <consortium name="The Broad Institute Genomics Platform"/>
            <consortium name="The Broad Institute Genome Sequencing Center for Infectious Disease"/>
            <person name="Wu L."/>
            <person name="Ma J."/>
        </authorList>
    </citation>
    <scope>NUCLEOTIDE SEQUENCE [LARGE SCALE GENOMIC DNA]</scope>
    <source>
        <strain evidence="5">JCM 17906</strain>
    </source>
</reference>
<protein>
    <submittedName>
        <fullName evidence="4">TetR/AcrR family transcriptional regulator</fullName>
    </submittedName>
</protein>
<keyword evidence="1 2" id="KW-0238">DNA-binding</keyword>
<dbReference type="Pfam" id="PF00440">
    <property type="entry name" value="TetR_N"/>
    <property type="match status" value="2"/>
</dbReference>
<sequence>MSLGDVAADAGVTGPAVYRHFRNKEALLAAAIAGGLEEVEVAVAGASAGSLEDLVAAVAEVGLHRPDMWVLLQRESRFLSPELLTPIQEQFGGVVDAFSRRLRRENPGLAADDARLLVTAATAVLSLPSTTRTSLSPEQYRRELAAAALRCLRADLSTARADTVEPQRGGPTDPALSARREQIVDSAIALFFSRGYSGVSLDDIGAAIGIAGPSILHHFATKADILVTAFDRASTSLAEAQSRRRESGGAPDLQGLVAAYIAFCLDNRSMLGVYVSEPMHLPADALARTQETIRTELRDWTRALLATSWDLDEAVARVRVRAAVVAINDLVRLGHFADRPRIGTEILAVALSILKG</sequence>
<evidence type="ECO:0000313" key="5">
    <source>
        <dbReference type="Proteomes" id="UP001501598"/>
    </source>
</evidence>
<accession>A0ABP8RTR0</accession>
<dbReference type="Proteomes" id="UP001501598">
    <property type="component" value="Unassembled WGS sequence"/>
</dbReference>
<dbReference type="Gene3D" id="1.10.357.10">
    <property type="entry name" value="Tetracycline Repressor, domain 2"/>
    <property type="match status" value="2"/>
</dbReference>
<feature type="domain" description="HTH tetR-type" evidence="3">
    <location>
        <begin position="1"/>
        <end position="39"/>
    </location>
</feature>
<feature type="DNA-binding region" description="H-T-H motif" evidence="2">
    <location>
        <begin position="2"/>
        <end position="21"/>
    </location>
</feature>
<dbReference type="PANTHER" id="PTHR30055:SF237">
    <property type="entry name" value="TRANSCRIPTIONAL REPRESSOR MCE3R"/>
    <property type="match status" value="1"/>
</dbReference>
<dbReference type="PRINTS" id="PR00455">
    <property type="entry name" value="HTHTETR"/>
</dbReference>
<dbReference type="SUPFAM" id="SSF46689">
    <property type="entry name" value="Homeodomain-like"/>
    <property type="match status" value="2"/>
</dbReference>
<dbReference type="InterPro" id="IPR009057">
    <property type="entry name" value="Homeodomain-like_sf"/>
</dbReference>
<dbReference type="EMBL" id="BAABGT010000032">
    <property type="protein sequence ID" value="GAA4546438.1"/>
    <property type="molecule type" value="Genomic_DNA"/>
</dbReference>
<evidence type="ECO:0000259" key="3">
    <source>
        <dbReference type="PROSITE" id="PS50977"/>
    </source>
</evidence>
<organism evidence="4 5">
    <name type="scientific">Pseudonocardia xishanensis</name>
    <dbReference type="NCBI Taxonomy" id="630995"/>
    <lineage>
        <taxon>Bacteria</taxon>
        <taxon>Bacillati</taxon>
        <taxon>Actinomycetota</taxon>
        <taxon>Actinomycetes</taxon>
        <taxon>Pseudonocardiales</taxon>
        <taxon>Pseudonocardiaceae</taxon>
        <taxon>Pseudonocardia</taxon>
    </lineage>
</organism>
<name>A0ABP8RTR0_9PSEU</name>
<gene>
    <name evidence="4" type="ORF">GCM10023175_28660</name>
</gene>